<evidence type="ECO:0000256" key="6">
    <source>
        <dbReference type="ARBA" id="ARBA00022892"/>
    </source>
</evidence>
<dbReference type="GO" id="GO:0006888">
    <property type="term" value="P:endoplasmic reticulum to Golgi vesicle-mediated transport"/>
    <property type="evidence" value="ECO:0007669"/>
    <property type="project" value="TreeGrafter"/>
</dbReference>
<evidence type="ECO:0000256" key="5">
    <source>
        <dbReference type="ARBA" id="ARBA00022490"/>
    </source>
</evidence>
<evidence type="ECO:0000256" key="10">
    <source>
        <dbReference type="ARBA" id="ARBA00023329"/>
    </source>
</evidence>
<keyword evidence="8 11" id="KW-0333">Golgi apparatus</keyword>
<comment type="similarity">
    <text evidence="3 11">Belongs to the COPE family.</text>
</comment>
<sequence>MAEPDELFTLKNQLWVGNYANVLSEGTLLNHLSQSLRNERDVYVYRAHLALGNVSLVLQSIPDPGSETPIGLNAVKLWAMYLSGHQDKEMLDLTLKTWLEDPRSGENPHLLLLAGQIYALENKLSDALSTLLRGGSLEHLLYVVHLYLQMHRLDLATKTVEEMQRIEEDSTLTQLAQAWCLTLQGGDKADEATLHFQELADRFGSTSLLLNGAATAFMALSNYVEAERLLLEAVAKEPGNEDTLINLIAVSAHLNKSTQQYIVQLQQVAPASAWLKNYVLLDESFSEMAAVFA</sequence>
<keyword evidence="10 11" id="KW-0968">Cytoplasmic vesicle</keyword>
<keyword evidence="7 11" id="KW-0653">Protein transport</keyword>
<protein>
    <recommendedName>
        <fullName evidence="11">Coatomer subunit epsilon</fullName>
    </recommendedName>
</protein>
<comment type="caution">
    <text evidence="12">The sequence shown here is derived from an EMBL/GenBank/DDBJ whole genome shotgun (WGS) entry which is preliminary data.</text>
</comment>
<keyword evidence="5 11" id="KW-0963">Cytoplasm</keyword>
<evidence type="ECO:0000256" key="8">
    <source>
        <dbReference type="ARBA" id="ARBA00023034"/>
    </source>
</evidence>
<name>A0AAV1TKI9_9STRA</name>
<accession>A0AAV1TKI9</accession>
<evidence type="ECO:0000256" key="1">
    <source>
        <dbReference type="ARBA" id="ARBA00004255"/>
    </source>
</evidence>
<proteinExistence type="inferred from homology"/>
<comment type="function">
    <text evidence="11">The coatomer is a cytosolic protein complex that binds to dilysine motifs and reversibly associates with Golgi non-clathrin-coated vesicles, which further mediate biosynthetic protein transport from the ER, via the Golgi up to the trans Golgi network. The coatomer complex is required for budding from Golgi membranes, and is essential for the retrograde Golgi-to-ER transport of dilysine-tagged proteins.</text>
</comment>
<dbReference type="GO" id="GO:0005198">
    <property type="term" value="F:structural molecule activity"/>
    <property type="evidence" value="ECO:0007669"/>
    <property type="project" value="UniProtKB-UniRule"/>
</dbReference>
<evidence type="ECO:0000256" key="11">
    <source>
        <dbReference type="PIRNR" id="PIRNR016478"/>
    </source>
</evidence>
<reference evidence="12" key="1">
    <citation type="submission" date="2024-01" db="EMBL/GenBank/DDBJ databases">
        <authorList>
            <person name="Webb A."/>
        </authorList>
    </citation>
    <scope>NUCLEOTIDE SEQUENCE</scope>
    <source>
        <strain evidence="12">Pm1</strain>
    </source>
</reference>
<gene>
    <name evidence="12" type="ORF">PM001_LOCUS7256</name>
</gene>
<dbReference type="Gene3D" id="1.25.40.10">
    <property type="entry name" value="Tetratricopeptide repeat domain"/>
    <property type="match status" value="1"/>
</dbReference>
<dbReference type="GO" id="GO:0015031">
    <property type="term" value="P:protein transport"/>
    <property type="evidence" value="ECO:0007669"/>
    <property type="project" value="UniProtKB-UniRule"/>
</dbReference>
<evidence type="ECO:0000256" key="4">
    <source>
        <dbReference type="ARBA" id="ARBA00022448"/>
    </source>
</evidence>
<comment type="subcellular location">
    <subcellularLocation>
        <location evidence="2">Cytoplasmic vesicle</location>
        <location evidence="2">COPI-coated vesicle membrane</location>
        <topology evidence="2">Peripheral membrane protein</topology>
        <orientation evidence="2">Cytoplasmic side</orientation>
    </subcellularLocation>
    <subcellularLocation>
        <location evidence="1">Golgi apparatus membrane</location>
        <topology evidence="1">Peripheral membrane protein</topology>
        <orientation evidence="1">Cytoplasmic side</orientation>
    </subcellularLocation>
</comment>
<keyword evidence="6 11" id="KW-0931">ER-Golgi transport</keyword>
<keyword evidence="4 11" id="KW-0813">Transport</keyword>
<dbReference type="InterPro" id="IPR011990">
    <property type="entry name" value="TPR-like_helical_dom_sf"/>
</dbReference>
<organism evidence="12 13">
    <name type="scientific">Peronospora matthiolae</name>
    <dbReference type="NCBI Taxonomy" id="2874970"/>
    <lineage>
        <taxon>Eukaryota</taxon>
        <taxon>Sar</taxon>
        <taxon>Stramenopiles</taxon>
        <taxon>Oomycota</taxon>
        <taxon>Peronosporomycetes</taxon>
        <taxon>Peronosporales</taxon>
        <taxon>Peronosporaceae</taxon>
        <taxon>Peronospora</taxon>
    </lineage>
</organism>
<dbReference type="AlphaFoldDB" id="A0AAV1TKI9"/>
<dbReference type="Proteomes" id="UP001162060">
    <property type="component" value="Unassembled WGS sequence"/>
</dbReference>
<dbReference type="PIRSF" id="PIRSF016478">
    <property type="entry name" value="Coatomer_esu"/>
    <property type="match status" value="1"/>
</dbReference>
<evidence type="ECO:0000313" key="12">
    <source>
        <dbReference type="EMBL" id="CAK7921666.1"/>
    </source>
</evidence>
<dbReference type="Pfam" id="PF04733">
    <property type="entry name" value="Coatomer_E"/>
    <property type="match status" value="1"/>
</dbReference>
<dbReference type="GO" id="GO:0006891">
    <property type="term" value="P:intra-Golgi vesicle-mediated transport"/>
    <property type="evidence" value="ECO:0007669"/>
    <property type="project" value="TreeGrafter"/>
</dbReference>
<dbReference type="SUPFAM" id="SSF48452">
    <property type="entry name" value="TPR-like"/>
    <property type="match status" value="1"/>
</dbReference>
<evidence type="ECO:0000256" key="2">
    <source>
        <dbReference type="ARBA" id="ARBA00004347"/>
    </source>
</evidence>
<dbReference type="InterPro" id="IPR006822">
    <property type="entry name" value="Coatomer_esu"/>
</dbReference>
<evidence type="ECO:0000256" key="7">
    <source>
        <dbReference type="ARBA" id="ARBA00022927"/>
    </source>
</evidence>
<evidence type="ECO:0000256" key="9">
    <source>
        <dbReference type="ARBA" id="ARBA00023136"/>
    </source>
</evidence>
<dbReference type="PANTHER" id="PTHR10805:SF0">
    <property type="entry name" value="COATOMER SUBUNIT EPSILON"/>
    <property type="match status" value="1"/>
</dbReference>
<dbReference type="GO" id="GO:0006890">
    <property type="term" value="P:retrograde vesicle-mediated transport, Golgi to endoplasmic reticulum"/>
    <property type="evidence" value="ECO:0007669"/>
    <property type="project" value="UniProtKB-UniRule"/>
</dbReference>
<evidence type="ECO:0000256" key="3">
    <source>
        <dbReference type="ARBA" id="ARBA00008827"/>
    </source>
</evidence>
<dbReference type="EMBL" id="CAKLBY020000058">
    <property type="protein sequence ID" value="CAK7921666.1"/>
    <property type="molecule type" value="Genomic_DNA"/>
</dbReference>
<keyword evidence="9 11" id="KW-0472">Membrane</keyword>
<evidence type="ECO:0000313" key="13">
    <source>
        <dbReference type="Proteomes" id="UP001162060"/>
    </source>
</evidence>
<dbReference type="PANTHER" id="PTHR10805">
    <property type="entry name" value="COATOMER SUBUNIT EPSILON"/>
    <property type="match status" value="1"/>
</dbReference>
<dbReference type="GO" id="GO:0000139">
    <property type="term" value="C:Golgi membrane"/>
    <property type="evidence" value="ECO:0007669"/>
    <property type="project" value="UniProtKB-SubCell"/>
</dbReference>
<dbReference type="GO" id="GO:0030126">
    <property type="term" value="C:COPI vesicle coat"/>
    <property type="evidence" value="ECO:0007669"/>
    <property type="project" value="TreeGrafter"/>
</dbReference>